<comment type="caution">
    <text evidence="1">The sequence shown here is derived from an EMBL/GenBank/DDBJ whole genome shotgun (WGS) entry which is preliminary data.</text>
</comment>
<accession>A0ACC3C1L2</accession>
<sequence>MGPALRLQQLAPSFPLFTPLPSSIPIAVMAFVPAPARSALTPAAAARSTFTSGAPAAAVAPAAAAVAPPARRAQVTMVDYGTLSGLGVAVAGAFGGIALMAFTEQQGKRGQERTNVQPCVECKGNKVTTCNLCKGSGVDPLVADGKVSADGEGKCGYCEGVGELKCFNCAGSGIQPRFLDRVSPDDFMD</sequence>
<keyword evidence="2" id="KW-1185">Reference proteome</keyword>
<dbReference type="EMBL" id="CM020619">
    <property type="protein sequence ID" value="KAK1863993.1"/>
    <property type="molecule type" value="Genomic_DNA"/>
</dbReference>
<reference evidence="1" key="1">
    <citation type="submission" date="2019-11" db="EMBL/GenBank/DDBJ databases">
        <title>Nori genome reveals adaptations in red seaweeds to the harsh intertidal environment.</title>
        <authorList>
            <person name="Wang D."/>
            <person name="Mao Y."/>
        </authorList>
    </citation>
    <scope>NUCLEOTIDE SEQUENCE</scope>
    <source>
        <tissue evidence="1">Gametophyte</tissue>
    </source>
</reference>
<evidence type="ECO:0000313" key="1">
    <source>
        <dbReference type="EMBL" id="KAK1863993.1"/>
    </source>
</evidence>
<dbReference type="Proteomes" id="UP000798662">
    <property type="component" value="Chromosome 2"/>
</dbReference>
<organism evidence="1 2">
    <name type="scientific">Pyropia yezoensis</name>
    <name type="common">Susabi-nori</name>
    <name type="synonym">Porphyra yezoensis</name>
    <dbReference type="NCBI Taxonomy" id="2788"/>
    <lineage>
        <taxon>Eukaryota</taxon>
        <taxon>Rhodophyta</taxon>
        <taxon>Bangiophyceae</taxon>
        <taxon>Bangiales</taxon>
        <taxon>Bangiaceae</taxon>
        <taxon>Pyropia</taxon>
    </lineage>
</organism>
<evidence type="ECO:0000313" key="2">
    <source>
        <dbReference type="Proteomes" id="UP000798662"/>
    </source>
</evidence>
<name>A0ACC3C1L2_PYRYE</name>
<protein>
    <submittedName>
        <fullName evidence="1">Uncharacterized protein</fullName>
    </submittedName>
</protein>
<gene>
    <name evidence="1" type="ORF">I4F81_006545</name>
</gene>
<proteinExistence type="predicted"/>